<proteinExistence type="predicted"/>
<sequence length="136" mass="15935">MIVIHVFHSSKDINLPLSQELVEELGIYFLLFDRAGYGQSDPHPSRSMKSEAYDIQELADKMLYLLHIVLSPVILNMRWHWNGAYYKKEQTKHRVDCLRVGVWLHDSTSHPKQQKGEQNSDIASNRYHTLRVETMN</sequence>
<evidence type="ECO:0000313" key="2">
    <source>
        <dbReference type="Proteomes" id="UP001497480"/>
    </source>
</evidence>
<gene>
    <name evidence="1" type="ORF">LLUT_LOCUS23790</name>
</gene>
<comment type="caution">
    <text evidence="1">The sequence shown here is derived from an EMBL/GenBank/DDBJ whole genome shotgun (WGS) entry which is preliminary data.</text>
</comment>
<evidence type="ECO:0008006" key="3">
    <source>
        <dbReference type="Google" id="ProtNLM"/>
    </source>
</evidence>
<reference evidence="1 2" key="1">
    <citation type="submission" date="2024-03" db="EMBL/GenBank/DDBJ databases">
        <authorList>
            <person name="Martinez-Hernandez J."/>
        </authorList>
    </citation>
    <scope>NUCLEOTIDE SEQUENCE [LARGE SCALE GENOMIC DNA]</scope>
</reference>
<dbReference type="InterPro" id="IPR029058">
    <property type="entry name" value="AB_hydrolase_fold"/>
</dbReference>
<dbReference type="EMBL" id="CAXHTB010000016">
    <property type="protein sequence ID" value="CAL0322730.1"/>
    <property type="molecule type" value="Genomic_DNA"/>
</dbReference>
<dbReference type="PANTHER" id="PTHR45763">
    <property type="entry name" value="HYDROLASE, ALPHA/BETA FOLD FAMILY PROTEIN, EXPRESSED-RELATED"/>
    <property type="match status" value="1"/>
</dbReference>
<dbReference type="Gene3D" id="3.40.50.1820">
    <property type="entry name" value="alpha/beta hydrolase"/>
    <property type="match status" value="1"/>
</dbReference>
<accession>A0AAV1XLZ8</accession>
<organism evidence="1 2">
    <name type="scientific">Lupinus luteus</name>
    <name type="common">European yellow lupine</name>
    <dbReference type="NCBI Taxonomy" id="3873"/>
    <lineage>
        <taxon>Eukaryota</taxon>
        <taxon>Viridiplantae</taxon>
        <taxon>Streptophyta</taxon>
        <taxon>Embryophyta</taxon>
        <taxon>Tracheophyta</taxon>
        <taxon>Spermatophyta</taxon>
        <taxon>Magnoliopsida</taxon>
        <taxon>eudicotyledons</taxon>
        <taxon>Gunneridae</taxon>
        <taxon>Pentapetalae</taxon>
        <taxon>rosids</taxon>
        <taxon>fabids</taxon>
        <taxon>Fabales</taxon>
        <taxon>Fabaceae</taxon>
        <taxon>Papilionoideae</taxon>
        <taxon>50 kb inversion clade</taxon>
        <taxon>genistoids sensu lato</taxon>
        <taxon>core genistoids</taxon>
        <taxon>Genisteae</taxon>
        <taxon>Lupinus</taxon>
    </lineage>
</organism>
<dbReference type="AlphaFoldDB" id="A0AAV1XLZ8"/>
<dbReference type="Proteomes" id="UP001497480">
    <property type="component" value="Unassembled WGS sequence"/>
</dbReference>
<keyword evidence="2" id="KW-1185">Reference proteome</keyword>
<dbReference type="PANTHER" id="PTHR45763:SF21">
    <property type="entry name" value="ALPHA_BETA-HYDROLASES SUPERFAMILY PROTEIN"/>
    <property type="match status" value="1"/>
</dbReference>
<evidence type="ECO:0000313" key="1">
    <source>
        <dbReference type="EMBL" id="CAL0322730.1"/>
    </source>
</evidence>
<name>A0AAV1XLZ8_LUPLU</name>
<protein>
    <recommendedName>
        <fullName evidence="3">AB hydrolase-1 domain-containing protein</fullName>
    </recommendedName>
</protein>
<dbReference type="SUPFAM" id="SSF53474">
    <property type="entry name" value="alpha/beta-Hydrolases"/>
    <property type="match status" value="1"/>
</dbReference>